<keyword evidence="2" id="KW-1185">Reference proteome</keyword>
<proteinExistence type="predicted"/>
<name>A0A9W7FDW3_9STRA</name>
<comment type="caution">
    <text evidence="1">The sequence shown here is derived from an EMBL/GenBank/DDBJ whole genome shotgun (WGS) entry which is preliminary data.</text>
</comment>
<gene>
    <name evidence="1" type="ORF">TrLO_g6759</name>
</gene>
<dbReference type="OrthoDB" id="202664at2759"/>
<accession>A0A9W7FDW3</accession>
<reference evidence="2" key="1">
    <citation type="journal article" date="2023" name="Commun. Biol.">
        <title>Genome analysis of Parmales, the sister group of diatoms, reveals the evolutionary specialization of diatoms from phago-mixotrophs to photoautotrophs.</title>
        <authorList>
            <person name="Ban H."/>
            <person name="Sato S."/>
            <person name="Yoshikawa S."/>
            <person name="Yamada K."/>
            <person name="Nakamura Y."/>
            <person name="Ichinomiya M."/>
            <person name="Sato N."/>
            <person name="Blanc-Mathieu R."/>
            <person name="Endo H."/>
            <person name="Kuwata A."/>
            <person name="Ogata H."/>
        </authorList>
    </citation>
    <scope>NUCLEOTIDE SEQUENCE [LARGE SCALE GENOMIC DNA]</scope>
    <source>
        <strain evidence="2">NIES 3700</strain>
    </source>
</reference>
<dbReference type="AlphaFoldDB" id="A0A9W7FDW3"/>
<evidence type="ECO:0000313" key="1">
    <source>
        <dbReference type="EMBL" id="GMI10283.1"/>
    </source>
</evidence>
<organism evidence="1 2">
    <name type="scientific">Triparma laevis f. longispina</name>
    <dbReference type="NCBI Taxonomy" id="1714387"/>
    <lineage>
        <taxon>Eukaryota</taxon>
        <taxon>Sar</taxon>
        <taxon>Stramenopiles</taxon>
        <taxon>Ochrophyta</taxon>
        <taxon>Bolidophyceae</taxon>
        <taxon>Parmales</taxon>
        <taxon>Triparmaceae</taxon>
        <taxon>Triparma</taxon>
    </lineage>
</organism>
<evidence type="ECO:0000313" key="2">
    <source>
        <dbReference type="Proteomes" id="UP001165122"/>
    </source>
</evidence>
<protein>
    <submittedName>
        <fullName evidence="1">Uncharacterized protein</fullName>
    </submittedName>
</protein>
<dbReference type="Proteomes" id="UP001165122">
    <property type="component" value="Unassembled WGS sequence"/>
</dbReference>
<dbReference type="EMBL" id="BRXW01000147">
    <property type="protein sequence ID" value="GMI10283.1"/>
    <property type="molecule type" value="Genomic_DNA"/>
</dbReference>
<sequence length="114" mass="12746">MKTSIPALQTYLTSLIAPIESEDKQKFVELFVPLDVTSEDITGFLGDLNSSPSQWLNLTSEIRVIESGEGVERIEEEDGGKKIIFYFEHPLLEGCDREVEFVLSGEPPEWRAGG</sequence>